<dbReference type="EMBL" id="MGAK01000003">
    <property type="protein sequence ID" value="OGK45289.1"/>
    <property type="molecule type" value="Genomic_DNA"/>
</dbReference>
<protein>
    <recommendedName>
        <fullName evidence="4">DUF1648 domain-containing protein</fullName>
    </recommendedName>
</protein>
<feature type="transmembrane region" description="Helical" evidence="1">
    <location>
        <begin position="50"/>
        <end position="70"/>
    </location>
</feature>
<dbReference type="AlphaFoldDB" id="A0A1F7IPK6"/>
<evidence type="ECO:0008006" key="4">
    <source>
        <dbReference type="Google" id="ProtNLM"/>
    </source>
</evidence>
<keyword evidence="1" id="KW-1133">Transmembrane helix</keyword>
<proteinExistence type="predicted"/>
<gene>
    <name evidence="2" type="ORF">A2957_03495</name>
</gene>
<name>A0A1F7IPK6_9BACT</name>
<dbReference type="Proteomes" id="UP000179072">
    <property type="component" value="Unassembled WGS sequence"/>
</dbReference>
<evidence type="ECO:0000313" key="3">
    <source>
        <dbReference type="Proteomes" id="UP000179072"/>
    </source>
</evidence>
<feature type="transmembrane region" description="Helical" evidence="1">
    <location>
        <begin position="12"/>
        <end position="30"/>
    </location>
</feature>
<organism evidence="2 3">
    <name type="scientific">Candidatus Roizmanbacteria bacterium RIFCSPLOWO2_01_FULL_38_11</name>
    <dbReference type="NCBI Taxonomy" id="1802060"/>
    <lineage>
        <taxon>Bacteria</taxon>
        <taxon>Candidatus Roizmaniibacteriota</taxon>
    </lineage>
</organism>
<accession>A0A1F7IPK6</accession>
<feature type="transmembrane region" description="Helical" evidence="1">
    <location>
        <begin position="82"/>
        <end position="105"/>
    </location>
</feature>
<keyword evidence="1" id="KW-0472">Membrane</keyword>
<evidence type="ECO:0000256" key="1">
    <source>
        <dbReference type="SAM" id="Phobius"/>
    </source>
</evidence>
<reference evidence="2 3" key="1">
    <citation type="journal article" date="2016" name="Nat. Commun.">
        <title>Thousands of microbial genomes shed light on interconnected biogeochemical processes in an aquifer system.</title>
        <authorList>
            <person name="Anantharaman K."/>
            <person name="Brown C.T."/>
            <person name="Hug L.A."/>
            <person name="Sharon I."/>
            <person name="Castelle C.J."/>
            <person name="Probst A.J."/>
            <person name="Thomas B.C."/>
            <person name="Singh A."/>
            <person name="Wilkins M.J."/>
            <person name="Karaoz U."/>
            <person name="Brodie E.L."/>
            <person name="Williams K.H."/>
            <person name="Hubbard S.S."/>
            <person name="Banfield J.F."/>
        </authorList>
    </citation>
    <scope>NUCLEOTIDE SEQUENCE [LARGE SCALE GENOMIC DNA]</scope>
</reference>
<dbReference type="STRING" id="1802060.A2957_03495"/>
<keyword evidence="1" id="KW-0812">Transmembrane</keyword>
<evidence type="ECO:0000313" key="2">
    <source>
        <dbReference type="EMBL" id="OGK45289.1"/>
    </source>
</evidence>
<sequence length="108" mass="12500">MKKNIFTTKVNFSIALILMLSFFLLRFSSLPPEIPFFYSLPEPSKQLSQSYVIIMVPILMGLLIAINTFIERKFFNGAAFVKRVIFITNTIVIIIFTYVFIRIILLVT</sequence>
<comment type="caution">
    <text evidence="2">The sequence shown here is derived from an EMBL/GenBank/DDBJ whole genome shotgun (WGS) entry which is preliminary data.</text>
</comment>